<protein>
    <submittedName>
        <fullName evidence="3">Transposon Ty3-I Gag-Pol polyprotein</fullName>
    </submittedName>
</protein>
<dbReference type="PANTHER" id="PTHR24559">
    <property type="entry name" value="TRANSPOSON TY3-I GAG-POL POLYPROTEIN"/>
    <property type="match status" value="1"/>
</dbReference>
<keyword evidence="1" id="KW-0732">Signal</keyword>
<feature type="domain" description="Reverse transcriptase" evidence="2">
    <location>
        <begin position="62"/>
        <end position="129"/>
    </location>
</feature>
<dbReference type="Pfam" id="PF00078">
    <property type="entry name" value="RVT_1"/>
    <property type="match status" value="1"/>
</dbReference>
<feature type="signal peptide" evidence="1">
    <location>
        <begin position="1"/>
        <end position="17"/>
    </location>
</feature>
<accession>A0A8X6G999</accession>
<evidence type="ECO:0000313" key="4">
    <source>
        <dbReference type="Proteomes" id="UP000887116"/>
    </source>
</evidence>
<sequence>MFILFLVLTIRLDCLKGAKLFSSKDIRSGYWQIEIDEVDCEKTALPPKDYMNLNSCRSDFLATFERMMDNLLRHFKWLTGLCYLDDIIVFSETLQDHLIRLERVLKCLQKACLVLNPNKCLLQPEKLKYWVILYLIMVSVPIPTK</sequence>
<keyword evidence="4" id="KW-1185">Reference proteome</keyword>
<dbReference type="InterPro" id="IPR000477">
    <property type="entry name" value="RT_dom"/>
</dbReference>
<dbReference type="Gene3D" id="3.30.70.270">
    <property type="match status" value="1"/>
</dbReference>
<evidence type="ECO:0000259" key="2">
    <source>
        <dbReference type="Pfam" id="PF00078"/>
    </source>
</evidence>
<organism evidence="3 4">
    <name type="scientific">Trichonephila clavata</name>
    <name type="common">Joro spider</name>
    <name type="synonym">Nephila clavata</name>
    <dbReference type="NCBI Taxonomy" id="2740835"/>
    <lineage>
        <taxon>Eukaryota</taxon>
        <taxon>Metazoa</taxon>
        <taxon>Ecdysozoa</taxon>
        <taxon>Arthropoda</taxon>
        <taxon>Chelicerata</taxon>
        <taxon>Arachnida</taxon>
        <taxon>Araneae</taxon>
        <taxon>Araneomorphae</taxon>
        <taxon>Entelegynae</taxon>
        <taxon>Araneoidea</taxon>
        <taxon>Nephilidae</taxon>
        <taxon>Trichonephila</taxon>
    </lineage>
</organism>
<evidence type="ECO:0000256" key="1">
    <source>
        <dbReference type="SAM" id="SignalP"/>
    </source>
</evidence>
<dbReference type="PANTHER" id="PTHR24559:SF444">
    <property type="entry name" value="REVERSE TRANSCRIPTASE DOMAIN-CONTAINING PROTEIN"/>
    <property type="match status" value="1"/>
</dbReference>
<feature type="chain" id="PRO_5036477022" evidence="1">
    <location>
        <begin position="18"/>
        <end position="145"/>
    </location>
</feature>
<dbReference type="CDD" id="cd01647">
    <property type="entry name" value="RT_LTR"/>
    <property type="match status" value="1"/>
</dbReference>
<dbReference type="OrthoDB" id="1430630at2759"/>
<dbReference type="AlphaFoldDB" id="A0A8X6G999"/>
<reference evidence="3" key="1">
    <citation type="submission" date="2020-07" db="EMBL/GenBank/DDBJ databases">
        <title>Multicomponent nature underlies the extraordinary mechanical properties of spider dragline silk.</title>
        <authorList>
            <person name="Kono N."/>
            <person name="Nakamura H."/>
            <person name="Mori M."/>
            <person name="Yoshida Y."/>
            <person name="Ohtoshi R."/>
            <person name="Malay A.D."/>
            <person name="Moran D.A.P."/>
            <person name="Tomita M."/>
            <person name="Numata K."/>
            <person name="Arakawa K."/>
        </authorList>
    </citation>
    <scope>NUCLEOTIDE SEQUENCE</scope>
</reference>
<name>A0A8X6G999_TRICU</name>
<dbReference type="EMBL" id="BMAO01034521">
    <property type="protein sequence ID" value="GFQ97169.1"/>
    <property type="molecule type" value="Genomic_DNA"/>
</dbReference>
<gene>
    <name evidence="3" type="primary">TY3B-I_479</name>
    <name evidence="3" type="ORF">TNCT_382241</name>
</gene>
<dbReference type="InterPro" id="IPR053134">
    <property type="entry name" value="RNA-dir_DNA_polymerase"/>
</dbReference>
<evidence type="ECO:0000313" key="3">
    <source>
        <dbReference type="EMBL" id="GFQ97169.1"/>
    </source>
</evidence>
<dbReference type="SUPFAM" id="SSF56672">
    <property type="entry name" value="DNA/RNA polymerases"/>
    <property type="match status" value="1"/>
</dbReference>
<dbReference type="GO" id="GO:0071897">
    <property type="term" value="P:DNA biosynthetic process"/>
    <property type="evidence" value="ECO:0007669"/>
    <property type="project" value="UniProtKB-ARBA"/>
</dbReference>
<comment type="caution">
    <text evidence="3">The sequence shown here is derived from an EMBL/GenBank/DDBJ whole genome shotgun (WGS) entry which is preliminary data.</text>
</comment>
<dbReference type="Proteomes" id="UP000887116">
    <property type="component" value="Unassembled WGS sequence"/>
</dbReference>
<dbReference type="InterPro" id="IPR043502">
    <property type="entry name" value="DNA/RNA_pol_sf"/>
</dbReference>
<proteinExistence type="predicted"/>
<dbReference type="InterPro" id="IPR043128">
    <property type="entry name" value="Rev_trsase/Diguanyl_cyclase"/>
</dbReference>